<protein>
    <submittedName>
        <fullName evidence="2">Uncharacterized protein</fullName>
    </submittedName>
</protein>
<dbReference type="RefSeq" id="WP_305422032.1">
    <property type="nucleotide sequence ID" value="NZ_CP117430.1"/>
</dbReference>
<feature type="signal peptide" evidence="1">
    <location>
        <begin position="1"/>
        <end position="24"/>
    </location>
</feature>
<sequence>MRVLVGVVGVPALALMLLSSNAGAETIRISGVPGGCEQPALTAAYIMHGRQYELPIEETKSLIADYDPVKDETGLTKTMFSAAELYPVEETKEGKEASVKQFSTFFRVLCFDAHRKMQQANQKQGSEQ</sequence>
<dbReference type="Proteomes" id="UP001230768">
    <property type="component" value="Chromosome"/>
</dbReference>
<organism evidence="2 3">
    <name type="scientific">Pseudomonas wuhanensis</name>
    <dbReference type="NCBI Taxonomy" id="2954098"/>
    <lineage>
        <taxon>Bacteria</taxon>
        <taxon>Pseudomonadati</taxon>
        <taxon>Pseudomonadota</taxon>
        <taxon>Gammaproteobacteria</taxon>
        <taxon>Pseudomonadales</taxon>
        <taxon>Pseudomonadaceae</taxon>
        <taxon>Pseudomonas</taxon>
    </lineage>
</organism>
<accession>A0ABY9GKW8</accession>
<reference evidence="2 3" key="1">
    <citation type="submission" date="2023-02" db="EMBL/GenBank/DDBJ databases">
        <title>Evolution of Hrp T3SS in non-pathogenic Pseudomonas fluorescens.</title>
        <authorList>
            <person name="Liao K."/>
            <person name="Wei H."/>
            <person name="Gu Y."/>
        </authorList>
    </citation>
    <scope>NUCLEOTIDE SEQUENCE [LARGE SCALE GENOMIC DNA]</scope>
    <source>
        <strain evidence="2 3">FP607</strain>
    </source>
</reference>
<gene>
    <name evidence="2" type="ORF">PSH88_18815</name>
</gene>
<name>A0ABY9GKW8_9PSED</name>
<evidence type="ECO:0000313" key="3">
    <source>
        <dbReference type="Proteomes" id="UP001230768"/>
    </source>
</evidence>
<feature type="chain" id="PRO_5045662688" evidence="1">
    <location>
        <begin position="25"/>
        <end position="128"/>
    </location>
</feature>
<evidence type="ECO:0000256" key="1">
    <source>
        <dbReference type="SAM" id="SignalP"/>
    </source>
</evidence>
<dbReference type="EMBL" id="CP117430">
    <property type="protein sequence ID" value="WLI16392.1"/>
    <property type="molecule type" value="Genomic_DNA"/>
</dbReference>
<keyword evidence="3" id="KW-1185">Reference proteome</keyword>
<proteinExistence type="predicted"/>
<keyword evidence="1" id="KW-0732">Signal</keyword>
<evidence type="ECO:0000313" key="2">
    <source>
        <dbReference type="EMBL" id="WLI16392.1"/>
    </source>
</evidence>